<comment type="subcellular location">
    <subcellularLocation>
        <location evidence="1">Cell membrane</location>
        <topology evidence="1">Multi-pass membrane protein</topology>
    </subcellularLocation>
</comment>
<evidence type="ECO:0000256" key="6">
    <source>
        <dbReference type="SAM" id="Phobius"/>
    </source>
</evidence>
<dbReference type="PANTHER" id="PTHR30250:SF26">
    <property type="entry name" value="PSMA PROTEIN"/>
    <property type="match status" value="1"/>
</dbReference>
<evidence type="ECO:0000313" key="7">
    <source>
        <dbReference type="EMBL" id="KKR86606.1"/>
    </source>
</evidence>
<evidence type="ECO:0000256" key="1">
    <source>
        <dbReference type="ARBA" id="ARBA00004651"/>
    </source>
</evidence>
<accession>A0A0G0UGP2</accession>
<evidence type="ECO:0000256" key="3">
    <source>
        <dbReference type="ARBA" id="ARBA00022692"/>
    </source>
</evidence>
<feature type="transmembrane region" description="Helical" evidence="6">
    <location>
        <begin position="21"/>
        <end position="41"/>
    </location>
</feature>
<feature type="transmembrane region" description="Helical" evidence="6">
    <location>
        <begin position="367"/>
        <end position="388"/>
    </location>
</feature>
<dbReference type="GO" id="GO:0005886">
    <property type="term" value="C:plasma membrane"/>
    <property type="evidence" value="ECO:0007669"/>
    <property type="project" value="UniProtKB-SubCell"/>
</dbReference>
<keyword evidence="5 6" id="KW-0472">Membrane</keyword>
<protein>
    <recommendedName>
        <fullName evidence="9">Capsular polysaccharide biosynthesis protein</fullName>
    </recommendedName>
</protein>
<evidence type="ECO:0000256" key="5">
    <source>
        <dbReference type="ARBA" id="ARBA00023136"/>
    </source>
</evidence>
<dbReference type="Proteomes" id="UP000034854">
    <property type="component" value="Unassembled WGS sequence"/>
</dbReference>
<keyword evidence="4 6" id="KW-1133">Transmembrane helix</keyword>
<organism evidence="7 8">
    <name type="scientific">Candidatus Curtissbacteria bacterium GW2011_GWA1_41_11</name>
    <dbReference type="NCBI Taxonomy" id="1618409"/>
    <lineage>
        <taxon>Bacteria</taxon>
        <taxon>Candidatus Curtissiibacteriota</taxon>
    </lineage>
</organism>
<dbReference type="EMBL" id="LCAG01000012">
    <property type="protein sequence ID" value="KKR86606.1"/>
    <property type="molecule type" value="Genomic_DNA"/>
</dbReference>
<gene>
    <name evidence="7" type="ORF">UU34_C0012G0004</name>
</gene>
<feature type="transmembrane region" description="Helical" evidence="6">
    <location>
        <begin position="299"/>
        <end position="324"/>
    </location>
</feature>
<dbReference type="InterPro" id="IPR050833">
    <property type="entry name" value="Poly_Biosynth_Transport"/>
</dbReference>
<keyword evidence="3 6" id="KW-0812">Transmembrane</keyword>
<feature type="transmembrane region" description="Helical" evidence="6">
    <location>
        <begin position="187"/>
        <end position="206"/>
    </location>
</feature>
<feature type="transmembrane region" description="Helical" evidence="6">
    <location>
        <begin position="100"/>
        <end position="119"/>
    </location>
</feature>
<evidence type="ECO:0000256" key="4">
    <source>
        <dbReference type="ARBA" id="ARBA00022989"/>
    </source>
</evidence>
<feature type="transmembrane region" description="Helical" evidence="6">
    <location>
        <begin position="53"/>
        <end position="79"/>
    </location>
</feature>
<dbReference type="PANTHER" id="PTHR30250">
    <property type="entry name" value="PST FAMILY PREDICTED COLANIC ACID TRANSPORTER"/>
    <property type="match status" value="1"/>
</dbReference>
<reference evidence="7 8" key="1">
    <citation type="journal article" date="2015" name="Nature">
        <title>rRNA introns, odd ribosomes, and small enigmatic genomes across a large radiation of phyla.</title>
        <authorList>
            <person name="Brown C.T."/>
            <person name="Hug L.A."/>
            <person name="Thomas B.C."/>
            <person name="Sharon I."/>
            <person name="Castelle C.J."/>
            <person name="Singh A."/>
            <person name="Wilkins M.J."/>
            <person name="Williams K.H."/>
            <person name="Banfield J.F."/>
        </authorList>
    </citation>
    <scope>NUCLEOTIDE SEQUENCE [LARGE SCALE GENOMIC DNA]</scope>
</reference>
<name>A0A0G0UGP2_9BACT</name>
<feature type="transmembrane region" description="Helical" evidence="6">
    <location>
        <begin position="227"/>
        <end position="250"/>
    </location>
</feature>
<comment type="caution">
    <text evidence="7">The sequence shown here is derived from an EMBL/GenBank/DDBJ whole genome shotgun (WGS) entry which is preliminary data.</text>
</comment>
<feature type="transmembrane region" description="Helical" evidence="6">
    <location>
        <begin position="162"/>
        <end position="181"/>
    </location>
</feature>
<proteinExistence type="predicted"/>
<evidence type="ECO:0000256" key="2">
    <source>
        <dbReference type="ARBA" id="ARBA00022475"/>
    </source>
</evidence>
<feature type="transmembrane region" description="Helical" evidence="6">
    <location>
        <begin position="394"/>
        <end position="418"/>
    </location>
</feature>
<feature type="transmembrane region" description="Helical" evidence="6">
    <location>
        <begin position="336"/>
        <end position="360"/>
    </location>
</feature>
<sequence length="447" mass="49436">MKNNWIRIYTLVKNGQVSQSSLFVFALMITHFLNLAFNVYLGRGLSVEQYGLVIFITSILYFTNIVFTALIATVSHTTAYLSSSTKGRATINFYTSARKYGFALSLTLSLIWLIFAPYLRNFFNISDLLPLLLFMPIFSLGVLLSTNRGLLQGRLKFSKAALIVLTEPLSKLEFAFLLISFGQGDWVYSSIPLSILIAASVSTLVVKKEIVSLKPRNHLRFPFQWSFFIAATFSGLATMIFLGLDIILVRHFFDPVLAGQYALLSLSGKMIYFLGALFNNFMIPLVGKNVGAGKSSNKTFYAIFSLTLFFVMIGAVVFGLFGYLTVPILLGDKARVIIPLLPQYALAITCFTLASSIVIYHLALRRYLFPLLSILNAIGAAVGIALFHSSLEQVVSVLVVAGITNLALVGIFHILSYVHNLSTSFNFQKIPVDPDGVQNKLSKVEIS</sequence>
<keyword evidence="2" id="KW-1003">Cell membrane</keyword>
<evidence type="ECO:0000313" key="8">
    <source>
        <dbReference type="Proteomes" id="UP000034854"/>
    </source>
</evidence>
<evidence type="ECO:0008006" key="9">
    <source>
        <dbReference type="Google" id="ProtNLM"/>
    </source>
</evidence>
<feature type="transmembrane region" description="Helical" evidence="6">
    <location>
        <begin position="131"/>
        <end position="150"/>
    </location>
</feature>
<dbReference type="AlphaFoldDB" id="A0A0G0UGP2"/>
<feature type="transmembrane region" description="Helical" evidence="6">
    <location>
        <begin position="270"/>
        <end position="287"/>
    </location>
</feature>